<dbReference type="InterPro" id="IPR005024">
    <property type="entry name" value="Snf7_fam"/>
</dbReference>
<feature type="domain" description="CHMP7 winged helix" evidence="6">
    <location>
        <begin position="143"/>
        <end position="213"/>
    </location>
</feature>
<dbReference type="GO" id="GO:0006900">
    <property type="term" value="P:vesicle budding from membrane"/>
    <property type="evidence" value="ECO:0000318"/>
    <property type="project" value="GO_Central"/>
</dbReference>
<dbReference type="Pfam" id="PF03357">
    <property type="entry name" value="Snf7"/>
    <property type="match status" value="1"/>
</dbReference>
<dbReference type="GeneID" id="115923977"/>
<dbReference type="PANTHER" id="PTHR22761">
    <property type="entry name" value="CHARGED MULTIVESICULAR BODY PROTEIN"/>
    <property type="match status" value="1"/>
</dbReference>
<feature type="coiled-coil region" evidence="4">
    <location>
        <begin position="277"/>
        <end position="314"/>
    </location>
</feature>
<sequence length="473" mass="53098">MDTTTGTEHLPDCWEDDERMGYLFSGFRENRQVNPRDWDNKMKFWSELILKYGKTQKTLLFSLEDLTQKFRRKGVVPQSIGAVMREMNRNGQMVRADDLEASTTWLSWGVNTFVRKPVRWTMASLFQQTNEPPVGNFVAVELLKEFGEAFLKRHHENVHCTSTDHVVDYSTFKQECVDLCQDDASFDLVLLHLQRTKQVLVTTDDNTKVLKFASKSQKAVSPVTSVELGTLRLKKTILSMQLTIERLSRVVEQEDKETRQQLRKGKKTSAKNALRRKKLAQKRLASDESTLDALQQLQERLESAESDKMVLEAYRSGSKALKKTFDDNGLSPETVDDAVSDVQEVMEMCNEIDDTMVRGNKSIDDTVSFGADIDLELLESELESLISGDLDVSVTTTPSKSTEQSKSTAKDTSGSMLDLPEVPSASPAELDTSFKEDNTSGSMLDLPEVPSGSPAELDTSCQGDSIRKSMLAS</sequence>
<proteinExistence type="inferred from homology"/>
<evidence type="ECO:0000256" key="5">
    <source>
        <dbReference type="SAM" id="MobiDB-lite"/>
    </source>
</evidence>
<evidence type="ECO:0000256" key="2">
    <source>
        <dbReference type="ARBA" id="ARBA00006190"/>
    </source>
</evidence>
<reference evidence="8" key="1">
    <citation type="submission" date="2015-02" db="EMBL/GenBank/DDBJ databases">
        <title>Genome sequencing for Strongylocentrotus purpuratus.</title>
        <authorList>
            <person name="Murali S."/>
            <person name="Liu Y."/>
            <person name="Vee V."/>
            <person name="English A."/>
            <person name="Wang M."/>
            <person name="Skinner E."/>
            <person name="Han Y."/>
            <person name="Muzny D.M."/>
            <person name="Worley K.C."/>
            <person name="Gibbs R.A."/>
        </authorList>
    </citation>
    <scope>NUCLEOTIDE SEQUENCE</scope>
</reference>
<dbReference type="FunCoup" id="A0A7M7NVN8">
    <property type="interactions" value="1564"/>
</dbReference>
<evidence type="ECO:0000313" key="7">
    <source>
        <dbReference type="EnsemblMetazoa" id="XP_030841223"/>
    </source>
</evidence>
<dbReference type="InterPro" id="IPR057471">
    <property type="entry name" value="CHMP7_WHD"/>
</dbReference>
<dbReference type="GO" id="GO:0032511">
    <property type="term" value="P:late endosome to vacuole transport via multivesicular body sorting pathway"/>
    <property type="evidence" value="ECO:0000318"/>
    <property type="project" value="GO_Central"/>
</dbReference>
<evidence type="ECO:0000313" key="8">
    <source>
        <dbReference type="Proteomes" id="UP000007110"/>
    </source>
</evidence>
<dbReference type="GO" id="GO:0009898">
    <property type="term" value="C:cytoplasmic side of plasma membrane"/>
    <property type="evidence" value="ECO:0000318"/>
    <property type="project" value="GO_Central"/>
</dbReference>
<dbReference type="GO" id="GO:0005771">
    <property type="term" value="C:multivesicular body"/>
    <property type="evidence" value="ECO:0000318"/>
    <property type="project" value="GO_Central"/>
</dbReference>
<evidence type="ECO:0000256" key="4">
    <source>
        <dbReference type="SAM" id="Coils"/>
    </source>
</evidence>
<name>A0A7M7NVN8_STRPU</name>
<feature type="region of interest" description="Disordered" evidence="5">
    <location>
        <begin position="392"/>
        <end position="473"/>
    </location>
</feature>
<dbReference type="Pfam" id="PF25239">
    <property type="entry name" value="WHD_CHMP7"/>
    <property type="match status" value="1"/>
</dbReference>
<dbReference type="InParanoid" id="A0A7M7NVN8"/>
<dbReference type="GO" id="GO:0000815">
    <property type="term" value="C:ESCRT III complex"/>
    <property type="evidence" value="ECO:0000318"/>
    <property type="project" value="GO_Central"/>
</dbReference>
<keyword evidence="3" id="KW-0967">Endosome</keyword>
<dbReference type="AlphaFoldDB" id="A0A7M7NVN8"/>
<keyword evidence="8" id="KW-1185">Reference proteome</keyword>
<evidence type="ECO:0000256" key="1">
    <source>
        <dbReference type="ARBA" id="ARBA00004177"/>
    </source>
</evidence>
<comment type="similarity">
    <text evidence="2">Belongs to the SNF7 family.</text>
</comment>
<dbReference type="EnsemblMetazoa" id="XM_030985363">
    <property type="protein sequence ID" value="XP_030841223"/>
    <property type="gene ID" value="LOC115923977"/>
</dbReference>
<accession>A0A7M7NVN8</accession>
<feature type="compositionally biased region" description="Basic residues" evidence="5">
    <location>
        <begin position="261"/>
        <end position="273"/>
    </location>
</feature>
<dbReference type="OMA" id="NEQMATT"/>
<organism evidence="7 8">
    <name type="scientific">Strongylocentrotus purpuratus</name>
    <name type="common">Purple sea urchin</name>
    <dbReference type="NCBI Taxonomy" id="7668"/>
    <lineage>
        <taxon>Eukaryota</taxon>
        <taxon>Metazoa</taxon>
        <taxon>Echinodermata</taxon>
        <taxon>Eleutherozoa</taxon>
        <taxon>Echinozoa</taxon>
        <taxon>Echinoidea</taxon>
        <taxon>Euechinoidea</taxon>
        <taxon>Echinacea</taxon>
        <taxon>Camarodonta</taxon>
        <taxon>Echinidea</taxon>
        <taxon>Strongylocentrotidae</taxon>
        <taxon>Strongylocentrotus</taxon>
    </lineage>
</organism>
<dbReference type="RefSeq" id="XP_030841223.1">
    <property type="nucleotide sequence ID" value="XM_030985363.1"/>
</dbReference>
<dbReference type="KEGG" id="spu:115923977"/>
<keyword evidence="4" id="KW-0175">Coiled coil</keyword>
<dbReference type="Pfam" id="PF25880">
    <property type="entry name" value="WHD_CHMP7_1st"/>
    <property type="match status" value="1"/>
</dbReference>
<dbReference type="PANTHER" id="PTHR22761:SF10">
    <property type="entry name" value="GH13992P"/>
    <property type="match status" value="1"/>
</dbReference>
<evidence type="ECO:0000259" key="6">
    <source>
        <dbReference type="Pfam" id="PF25239"/>
    </source>
</evidence>
<dbReference type="OrthoDB" id="10250120at2759"/>
<comment type="subcellular location">
    <subcellularLocation>
        <location evidence="1">Endosome</location>
    </subcellularLocation>
</comment>
<feature type="region of interest" description="Disordered" evidence="5">
    <location>
        <begin position="253"/>
        <end position="273"/>
    </location>
</feature>
<feature type="compositionally biased region" description="Polar residues" evidence="5">
    <location>
        <begin position="393"/>
        <end position="415"/>
    </location>
</feature>
<reference evidence="7" key="2">
    <citation type="submission" date="2021-01" db="UniProtKB">
        <authorList>
            <consortium name="EnsemblMetazoa"/>
        </authorList>
    </citation>
    <scope>IDENTIFICATION</scope>
</reference>
<evidence type="ECO:0000256" key="3">
    <source>
        <dbReference type="ARBA" id="ARBA00022753"/>
    </source>
</evidence>
<dbReference type="Proteomes" id="UP000007110">
    <property type="component" value="Unassembled WGS sequence"/>
</dbReference>
<protein>
    <recommendedName>
        <fullName evidence="6">CHMP7 winged helix domain-containing protein</fullName>
    </recommendedName>
</protein>